<evidence type="ECO:0000256" key="4">
    <source>
        <dbReference type="ARBA" id="ARBA00022692"/>
    </source>
</evidence>
<feature type="transmembrane region" description="Helical" evidence="9">
    <location>
        <begin position="87"/>
        <end position="107"/>
    </location>
</feature>
<evidence type="ECO:0000256" key="5">
    <source>
        <dbReference type="ARBA" id="ARBA00022970"/>
    </source>
</evidence>
<evidence type="ECO:0000313" key="11">
    <source>
        <dbReference type="Proteomes" id="UP000011626"/>
    </source>
</evidence>
<evidence type="ECO:0000256" key="2">
    <source>
        <dbReference type="ARBA" id="ARBA00022448"/>
    </source>
</evidence>
<dbReference type="InterPro" id="IPR052157">
    <property type="entry name" value="BCAA_transport_permease"/>
</dbReference>
<evidence type="ECO:0000256" key="1">
    <source>
        <dbReference type="ARBA" id="ARBA00004651"/>
    </source>
</evidence>
<dbReference type="GO" id="GO:0022857">
    <property type="term" value="F:transmembrane transporter activity"/>
    <property type="evidence" value="ECO:0007669"/>
    <property type="project" value="InterPro"/>
</dbReference>
<dbReference type="eggNOG" id="arCOG01270">
    <property type="taxonomic scope" value="Archaea"/>
</dbReference>
<dbReference type="Pfam" id="PF02653">
    <property type="entry name" value="BPD_transp_2"/>
    <property type="match status" value="1"/>
</dbReference>
<dbReference type="STRING" id="797114.C475_13467"/>
<accession>M0CLY3</accession>
<reference evidence="10 11" key="1">
    <citation type="journal article" date="2014" name="PLoS Genet.">
        <title>Phylogenetically driven sequencing of extremely halophilic archaea reveals strategies for static and dynamic osmo-response.</title>
        <authorList>
            <person name="Becker E.A."/>
            <person name="Seitzer P.M."/>
            <person name="Tritt A."/>
            <person name="Larsen D."/>
            <person name="Krusor M."/>
            <person name="Yao A.I."/>
            <person name="Wu D."/>
            <person name="Madern D."/>
            <person name="Eisen J.A."/>
            <person name="Darling A.E."/>
            <person name="Facciotti M.T."/>
        </authorList>
    </citation>
    <scope>NUCLEOTIDE SEQUENCE [LARGE SCALE GENOMIC DNA]</scope>
    <source>
        <strain evidence="10 11">2-9-1</strain>
    </source>
</reference>
<keyword evidence="5" id="KW-0029">Amino-acid transport</keyword>
<organism evidence="10 11">
    <name type="scientific">Halosimplex carlsbadense 2-9-1</name>
    <dbReference type="NCBI Taxonomy" id="797114"/>
    <lineage>
        <taxon>Archaea</taxon>
        <taxon>Methanobacteriati</taxon>
        <taxon>Methanobacteriota</taxon>
        <taxon>Stenosarchaea group</taxon>
        <taxon>Halobacteria</taxon>
        <taxon>Halobacteriales</taxon>
        <taxon>Haloarculaceae</taxon>
        <taxon>Halosimplex</taxon>
    </lineage>
</organism>
<dbReference type="PATRIC" id="fig|797114.5.peg.2737"/>
<dbReference type="GO" id="GO:0005886">
    <property type="term" value="C:plasma membrane"/>
    <property type="evidence" value="ECO:0007669"/>
    <property type="project" value="UniProtKB-SubCell"/>
</dbReference>
<name>M0CLY3_9EURY</name>
<evidence type="ECO:0000256" key="7">
    <source>
        <dbReference type="ARBA" id="ARBA00023136"/>
    </source>
</evidence>
<dbReference type="GO" id="GO:0006865">
    <property type="term" value="P:amino acid transport"/>
    <property type="evidence" value="ECO:0007669"/>
    <property type="project" value="UniProtKB-KW"/>
</dbReference>
<dbReference type="PANTHER" id="PTHR11795">
    <property type="entry name" value="BRANCHED-CHAIN AMINO ACID TRANSPORT SYSTEM PERMEASE PROTEIN LIVH"/>
    <property type="match status" value="1"/>
</dbReference>
<keyword evidence="6 9" id="KW-1133">Transmembrane helix</keyword>
<keyword evidence="7 9" id="KW-0472">Membrane</keyword>
<keyword evidence="3" id="KW-1003">Cell membrane</keyword>
<dbReference type="PANTHER" id="PTHR11795:SF442">
    <property type="entry name" value="ABC TRANSPORTER ATP-BINDING PROTEIN"/>
    <property type="match status" value="1"/>
</dbReference>
<feature type="transmembrane region" description="Helical" evidence="9">
    <location>
        <begin position="113"/>
        <end position="136"/>
    </location>
</feature>
<evidence type="ECO:0000256" key="8">
    <source>
        <dbReference type="ARBA" id="ARBA00037998"/>
    </source>
</evidence>
<dbReference type="InterPro" id="IPR001851">
    <property type="entry name" value="ABC_transp_permease"/>
</dbReference>
<evidence type="ECO:0000313" key="10">
    <source>
        <dbReference type="EMBL" id="ELZ24261.1"/>
    </source>
</evidence>
<feature type="transmembrane region" description="Helical" evidence="9">
    <location>
        <begin position="202"/>
        <end position="221"/>
    </location>
</feature>
<evidence type="ECO:0000256" key="6">
    <source>
        <dbReference type="ARBA" id="ARBA00022989"/>
    </source>
</evidence>
<feature type="transmembrane region" description="Helical" evidence="9">
    <location>
        <begin position="250"/>
        <end position="271"/>
    </location>
</feature>
<dbReference type="CDD" id="cd06582">
    <property type="entry name" value="TM_PBP1_LivH_like"/>
    <property type="match status" value="1"/>
</dbReference>
<comment type="similarity">
    <text evidence="8">Belongs to the binding-protein-dependent transport system permease family. LivHM subfamily.</text>
</comment>
<feature type="transmembrane region" description="Helical" evidence="9">
    <location>
        <begin position="148"/>
        <end position="171"/>
    </location>
</feature>
<feature type="transmembrane region" description="Helical" evidence="9">
    <location>
        <begin position="328"/>
        <end position="347"/>
    </location>
</feature>
<evidence type="ECO:0000256" key="9">
    <source>
        <dbReference type="SAM" id="Phobius"/>
    </source>
</evidence>
<protein>
    <submittedName>
        <fullName evidence="10">Inner-membrane translocator</fullName>
    </submittedName>
</protein>
<keyword evidence="2" id="KW-0813">Transport</keyword>
<keyword evidence="11" id="KW-1185">Reference proteome</keyword>
<comment type="subcellular location">
    <subcellularLocation>
        <location evidence="1">Cell membrane</location>
        <topology evidence="1">Multi-pass membrane protein</topology>
    </subcellularLocation>
</comment>
<dbReference type="AlphaFoldDB" id="M0CLY3"/>
<comment type="caution">
    <text evidence="10">The sequence shown here is derived from an EMBL/GenBank/DDBJ whole genome shotgun (WGS) entry which is preliminary data.</text>
</comment>
<feature type="transmembrane region" description="Helical" evidence="9">
    <location>
        <begin position="58"/>
        <end position="80"/>
    </location>
</feature>
<gene>
    <name evidence="10" type="ORF">C475_13467</name>
</gene>
<proteinExistence type="inferred from homology"/>
<keyword evidence="4 9" id="KW-0812">Transmembrane</keyword>
<evidence type="ECO:0000256" key="3">
    <source>
        <dbReference type="ARBA" id="ARBA00022475"/>
    </source>
</evidence>
<dbReference type="EMBL" id="AOIU01000031">
    <property type="protein sequence ID" value="ELZ24261.1"/>
    <property type="molecule type" value="Genomic_DNA"/>
</dbReference>
<sequence>MTASAVATAGGAAGSAVTPALSDLGATAMQLGFGEGLRQFLGPDTLASVAVEGLAKSAIYVMIASGLTLIFGLMGVLNFAHGSLTMIGAYLAGLVMVTLVGSATGAWTRLALFFVALVAVFLALALLGTVLEVGLIRQLYDRPPIYQILLTFGLTLVLEEIVRIVVLFYGLQPISEWRAALGTRPAILSAEQSIGPLSVRGLALFEIALGAATVLGIWAFLTRTRYGLYIRAGSEDAEMAEALGIDVRRVFTVVFALGAGVAGAAGALLMWDPVWGANVPLAAETLLPAFVVVIIGGLGTFRGTVAGALIVGMADATTTWWFQNVVVTWTWLPEITVFLILVGMLIVKPQGLFGVEEVGGH</sequence>
<dbReference type="Proteomes" id="UP000011626">
    <property type="component" value="Unassembled WGS sequence"/>
</dbReference>